<evidence type="ECO:0000259" key="4">
    <source>
        <dbReference type="Pfam" id="PF21075"/>
    </source>
</evidence>
<dbReference type="Pfam" id="PF21078">
    <property type="entry name" value="GDH_HM3"/>
    <property type="match status" value="1"/>
</dbReference>
<dbReference type="InterPro" id="IPR046346">
    <property type="entry name" value="Aminoacid_DH-like_N_sf"/>
</dbReference>
<dbReference type="InterPro" id="IPR024727">
    <property type="entry name" value="NAD_Glu_DH_N_ACT1"/>
</dbReference>
<dbReference type="Pfam" id="PF21077">
    <property type="entry name" value="GDH_ACT3"/>
    <property type="match status" value="1"/>
</dbReference>
<dbReference type="Pfam" id="PF21076">
    <property type="entry name" value="GDH_ACT2"/>
    <property type="match status" value="1"/>
</dbReference>
<feature type="domain" description="NAD-glutamate dehydrogenase catalytic" evidence="2">
    <location>
        <begin position="717"/>
        <end position="1212"/>
    </location>
</feature>
<dbReference type="RefSeq" id="WP_101716897.1">
    <property type="nucleotide sequence ID" value="NZ_PJRS01000011.1"/>
</dbReference>
<dbReference type="EMBL" id="PJRS01000011">
    <property type="protein sequence ID" value="PLR27690.1"/>
    <property type="molecule type" value="Genomic_DNA"/>
</dbReference>
<dbReference type="Proteomes" id="UP000234479">
    <property type="component" value="Unassembled WGS sequence"/>
</dbReference>
<dbReference type="InterPro" id="IPR028971">
    <property type="entry name" value="NAD-GDH_cat"/>
</dbReference>
<dbReference type="OrthoDB" id="9758052at2"/>
<dbReference type="Pfam" id="PF21075">
    <property type="entry name" value="GDH_ACT1"/>
    <property type="match status" value="1"/>
</dbReference>
<dbReference type="PANTHER" id="PTHR43403:SF1">
    <property type="entry name" value="NAD-SPECIFIC GLUTAMATE DEHYDROGENASE"/>
    <property type="match status" value="1"/>
</dbReference>
<feature type="domain" description="NAD-glutamate dehydrogenase ACT3" evidence="6">
    <location>
        <begin position="537"/>
        <end position="616"/>
    </location>
</feature>
<accession>A0A2N5DNN6</accession>
<proteinExistence type="predicted"/>
<dbReference type="InterPro" id="IPR048381">
    <property type="entry name" value="GDH_C"/>
</dbReference>
<dbReference type="GO" id="GO:0004069">
    <property type="term" value="F:L-aspartate:2-oxoglutarate aminotransferase activity"/>
    <property type="evidence" value="ECO:0007669"/>
    <property type="project" value="InterPro"/>
</dbReference>
<dbReference type="InterPro" id="IPR049064">
    <property type="entry name" value="NAD_Glu_DH_ACT3"/>
</dbReference>
<protein>
    <submittedName>
        <fullName evidence="7">NAD-glutamate dehydrogenase</fullName>
    </submittedName>
</protein>
<dbReference type="SUPFAM" id="SSF51735">
    <property type="entry name" value="NAD(P)-binding Rossmann-fold domains"/>
    <property type="match status" value="1"/>
</dbReference>
<dbReference type="Gene3D" id="3.40.50.720">
    <property type="entry name" value="NAD(P)-binding Rossmann-like Domain"/>
    <property type="match status" value="1"/>
</dbReference>
<dbReference type="Pfam" id="PF21073">
    <property type="entry name" value="GDH_HM1"/>
    <property type="match status" value="1"/>
</dbReference>
<dbReference type="PANTHER" id="PTHR43403">
    <property type="entry name" value="NAD-SPECIFIC GLUTAMATE DEHYDROGENASE"/>
    <property type="match status" value="1"/>
</dbReference>
<keyword evidence="1" id="KW-0560">Oxidoreductase</keyword>
<evidence type="ECO:0000259" key="2">
    <source>
        <dbReference type="Pfam" id="PF05088"/>
    </source>
</evidence>
<dbReference type="GO" id="GO:0004352">
    <property type="term" value="F:glutamate dehydrogenase (NAD+) activity"/>
    <property type="evidence" value="ECO:0007669"/>
    <property type="project" value="InterPro"/>
</dbReference>
<comment type="caution">
    <text evidence="7">The sequence shown here is derived from an EMBL/GenBank/DDBJ whole genome shotgun (WGS) entry which is preliminary data.</text>
</comment>
<dbReference type="GO" id="GO:0006538">
    <property type="term" value="P:L-glutamate catabolic process"/>
    <property type="evidence" value="ECO:0007669"/>
    <property type="project" value="InterPro"/>
</dbReference>
<dbReference type="InterPro" id="IPR049056">
    <property type="entry name" value="NAD_Glu_DH_HM3"/>
</dbReference>
<feature type="domain" description="NAD-glutamate dehydrogenase N-terminal ACT1" evidence="4">
    <location>
        <begin position="43"/>
        <end position="153"/>
    </location>
</feature>
<keyword evidence="8" id="KW-1185">Reference proteome</keyword>
<evidence type="ECO:0000259" key="3">
    <source>
        <dbReference type="Pfam" id="PF21074"/>
    </source>
</evidence>
<organism evidence="7 8">
    <name type="scientific">Caulobacter zeae</name>
    <dbReference type="NCBI Taxonomy" id="2055137"/>
    <lineage>
        <taxon>Bacteria</taxon>
        <taxon>Pseudomonadati</taxon>
        <taxon>Pseudomonadota</taxon>
        <taxon>Alphaproteobacteria</taxon>
        <taxon>Caulobacterales</taxon>
        <taxon>Caulobacteraceae</taxon>
        <taxon>Caulobacter</taxon>
    </lineage>
</organism>
<sequence>MVGDSDRKANQQAFSAQGTALSAALETAFGGALTPAQAQFAALASEDWSAEELPGVEAGDVAAELAALYRFAEGSANEALALRVRTAKGGDVLEIVQPDRPFLVDSIMGAIAETGFSVRAMFHPMVELAGQRRSLIQVWLEPVGADREEALLIAVRDALADAHRAVDDFDAMRALMRRTIEELRGAQVELPAEERAEGVDFLDWLEGDHFVFLGARVYEYPRTADGGYAAEEPLYQPEGSLGVLRDQTRTVLRRESEPAILSPQVRDHLLLGAPLVVAKSNLRSKVHRRGYMDYVGVRRYGADGKPSGEVRFVGLFTAEAYETPAHEVPLIRRKVEHVLDKAGKDPDSHNGKRLRNILETWPRDELFQIEEGDLLSMALGVLHLYDRPRVRLFTRRDPFDRFISALLFVPRERYDSGVRQRAGDLLSQAFDGRVSAYYPSFSDAPLARVHYILGVKPGVHPEPDLAALEAAIAETTRTWDDRFEAIVRERGATRPVVDTLARWAGAFPPGYRDQYDAPEALADIAVVDDLKAGEAVRVRAFRRDGDDAMTFRFKLYRPGAAAPLADVLPILEHMGLKALIEDGFKLKPTIDGLKAPTWVHEFVLRDEQGEHLSFADIKSAFEAAFVAIWTGRAESDGFNRLVLELGVDWREAALVRALARYRQQTGLDPSQAVQEAALADNPGVARLILDLFRIKFDPAIAADLAARKEQAAAVADKITEALQAVESLDADRALRRIAALVGAIQRTNFYQAGEDGAAKPHISFKIASRELADLPAPKPYREIFVSAPHVEGVHLRFGPVARGGLRWSDRRDDFRTEVLGLVKAQQVKNAVIVPVGSKGGFYPKQLPRGGDRDAIQAEAIRAYKTFLSGLLDITDNIDADNQVIAPPAVVVHDGEDPYLVVAADKGTATFSDIANGLAESYGFWLGDAFASGGSVGYDHKVMGITARGAWEAVKRHFRELGKDIQAEPFTVVGVGDMSGDVFGNGMLLSKQTKLLAAFDHRHIFLDPDPDPAVSWAERDRMFKLPRSSWADYDASKLSKGGAIVPRNQKEIPLSPEVQAMLDLKAASVSPAELMTAILKSRAELLYLGGIGTYVKAKGETNAEAGDKANDAIRVNGADLRVKVVGEGANLGLTQAGRIEFAQAAGHLNTDAIDNSAGVDSSDHEVNIKILTGLLERSGELTRPDRNTLLASMTDDVAHHVLEHNYDQTLALTLLESDSAEELEAHARFMSELEARGRLDRKVEGLPEAAVLADRAQAKKGLTRPELAVLLAYGKLDLFDDIIASRAPDDPWFEATLRGYFPKALDKYADAMQKHRLKREIIATVVGNQMVNMCGPTFPSRLKAAAGCDVEALVVGFAAARQILGVDALWDQVSALDNKAEAEGQTALYKALAYALRSLTFWLARRAFRDKSSVQQLVEAYGSSVAALKGLTPAILSSFEQKTTAKRAKAYVADGAPQQLAEAVAALQPVTTAADLVDLGNASSWSVENVARLYHQVGAALGFDRLRWAAGQFVGGDSFERLAVRRLIEDLLFEQAAITQAVLKFAANAQAGDDESSAKAAVASWAALRADRVKAAKRTVEDIEQAGGGWTFAKLTIANAALRELSVQG</sequence>
<gene>
    <name evidence="7" type="ORF">SGCZBJ_04830</name>
</gene>
<evidence type="ECO:0000259" key="6">
    <source>
        <dbReference type="Pfam" id="PF21077"/>
    </source>
</evidence>
<dbReference type="Pfam" id="PF21074">
    <property type="entry name" value="GDH_C"/>
    <property type="match status" value="1"/>
</dbReference>
<dbReference type="SUPFAM" id="SSF53223">
    <property type="entry name" value="Aminoacid dehydrogenase-like, N-terminal domain"/>
    <property type="match status" value="1"/>
</dbReference>
<dbReference type="PIRSF" id="PIRSF036761">
    <property type="entry name" value="GDH_Mll4104"/>
    <property type="match status" value="1"/>
</dbReference>
<dbReference type="Pfam" id="PF21079">
    <property type="entry name" value="GDH_HM2"/>
    <property type="match status" value="1"/>
</dbReference>
<feature type="domain" description="NAD-glutamate dehydrogenase ACT2" evidence="5">
    <location>
        <begin position="391"/>
        <end position="480"/>
    </location>
</feature>
<evidence type="ECO:0000259" key="5">
    <source>
        <dbReference type="Pfam" id="PF21076"/>
    </source>
</evidence>
<evidence type="ECO:0000313" key="7">
    <source>
        <dbReference type="EMBL" id="PLR27690.1"/>
    </source>
</evidence>
<evidence type="ECO:0000313" key="8">
    <source>
        <dbReference type="Proteomes" id="UP000234479"/>
    </source>
</evidence>
<name>A0A2N5DNN6_9CAUL</name>
<dbReference type="Pfam" id="PF05088">
    <property type="entry name" value="Bac_GDH_CD"/>
    <property type="match status" value="1"/>
</dbReference>
<feature type="domain" description="NAD-specific glutamate dehydrogenase C-terminal" evidence="3">
    <location>
        <begin position="1258"/>
        <end position="1602"/>
    </location>
</feature>
<dbReference type="InterPro" id="IPR049062">
    <property type="entry name" value="NAD_Glu_DH_ACT2"/>
</dbReference>
<reference evidence="7 8" key="1">
    <citation type="submission" date="2017-12" db="EMBL/GenBank/DDBJ databases">
        <title>The genome sequence of Caulobacter sp. 410.</title>
        <authorList>
            <person name="Gao J."/>
            <person name="Mao X."/>
            <person name="Sun J."/>
        </authorList>
    </citation>
    <scope>NUCLEOTIDE SEQUENCE [LARGE SCALE GENOMIC DNA]</scope>
    <source>
        <strain evidence="7 8">410</strain>
    </source>
</reference>
<evidence type="ECO:0000256" key="1">
    <source>
        <dbReference type="ARBA" id="ARBA00023002"/>
    </source>
</evidence>
<dbReference type="InterPro" id="IPR049058">
    <property type="entry name" value="NAD_Glu_DH_HM2"/>
</dbReference>
<dbReference type="InterPro" id="IPR036291">
    <property type="entry name" value="NAD(P)-bd_dom_sf"/>
</dbReference>
<dbReference type="InterPro" id="IPR049059">
    <property type="entry name" value="NAD_Glu_DH_HM1"/>
</dbReference>
<dbReference type="InterPro" id="IPR007780">
    <property type="entry name" value="NAD_Glu_DH_bac"/>
</dbReference>